<dbReference type="SUPFAM" id="SSF46785">
    <property type="entry name" value="Winged helix' DNA-binding domain"/>
    <property type="match status" value="1"/>
</dbReference>
<dbReference type="Gene3D" id="2.60.120.10">
    <property type="entry name" value="Jelly Rolls"/>
    <property type="match status" value="1"/>
</dbReference>
<keyword evidence="1" id="KW-0805">Transcription regulation</keyword>
<dbReference type="EMBL" id="MGBR01000001">
    <property type="protein sequence ID" value="OGK73318.1"/>
    <property type="molecule type" value="Genomic_DNA"/>
</dbReference>
<dbReference type="InterPro" id="IPR050397">
    <property type="entry name" value="Env_Response_Regulators"/>
</dbReference>
<evidence type="ECO:0000256" key="2">
    <source>
        <dbReference type="ARBA" id="ARBA00023125"/>
    </source>
</evidence>
<comment type="caution">
    <text evidence="5">The sequence shown here is derived from an EMBL/GenBank/DDBJ whole genome shotgun (WGS) entry which is preliminary data.</text>
</comment>
<dbReference type="GO" id="GO:0005829">
    <property type="term" value="C:cytosol"/>
    <property type="evidence" value="ECO:0007669"/>
    <property type="project" value="TreeGrafter"/>
</dbReference>
<dbReference type="GO" id="GO:0003700">
    <property type="term" value="F:DNA-binding transcription factor activity"/>
    <property type="evidence" value="ECO:0007669"/>
    <property type="project" value="TreeGrafter"/>
</dbReference>
<dbReference type="SMART" id="SM00419">
    <property type="entry name" value="HTH_CRP"/>
    <property type="match status" value="1"/>
</dbReference>
<dbReference type="PROSITE" id="PS51063">
    <property type="entry name" value="HTH_CRP_2"/>
    <property type="match status" value="1"/>
</dbReference>
<name>A0A1F7KZP2_9BACT</name>
<evidence type="ECO:0000259" key="4">
    <source>
        <dbReference type="PROSITE" id="PS51063"/>
    </source>
</evidence>
<keyword evidence="3" id="KW-0804">Transcription</keyword>
<evidence type="ECO:0000256" key="1">
    <source>
        <dbReference type="ARBA" id="ARBA00023015"/>
    </source>
</evidence>
<evidence type="ECO:0000313" key="5">
    <source>
        <dbReference type="EMBL" id="OGK73318.1"/>
    </source>
</evidence>
<dbReference type="InterPro" id="IPR000595">
    <property type="entry name" value="cNMP-bd_dom"/>
</dbReference>
<dbReference type="SUPFAM" id="SSF51206">
    <property type="entry name" value="cAMP-binding domain-like"/>
    <property type="match status" value="1"/>
</dbReference>
<proteinExistence type="predicted"/>
<dbReference type="PANTHER" id="PTHR24567:SF26">
    <property type="entry name" value="REGULATORY PROTEIN YEIL"/>
    <property type="match status" value="1"/>
</dbReference>
<dbReference type="GO" id="GO:0003677">
    <property type="term" value="F:DNA binding"/>
    <property type="evidence" value="ECO:0007669"/>
    <property type="project" value="UniProtKB-KW"/>
</dbReference>
<dbReference type="CDD" id="cd00038">
    <property type="entry name" value="CAP_ED"/>
    <property type="match status" value="1"/>
</dbReference>
<dbReference type="AlphaFoldDB" id="A0A1F7KZP2"/>
<dbReference type="InterPro" id="IPR018490">
    <property type="entry name" value="cNMP-bd_dom_sf"/>
</dbReference>
<protein>
    <recommendedName>
        <fullName evidence="4">HTH crp-type domain-containing protein</fullName>
    </recommendedName>
</protein>
<evidence type="ECO:0000256" key="3">
    <source>
        <dbReference type="ARBA" id="ARBA00023163"/>
    </source>
</evidence>
<keyword evidence="2" id="KW-0238">DNA-binding</keyword>
<dbReference type="Pfam" id="PF13545">
    <property type="entry name" value="HTH_Crp_2"/>
    <property type="match status" value="1"/>
</dbReference>
<reference evidence="5 6" key="1">
    <citation type="journal article" date="2016" name="Nat. Commun.">
        <title>Thousands of microbial genomes shed light on interconnected biogeochemical processes in an aquifer system.</title>
        <authorList>
            <person name="Anantharaman K."/>
            <person name="Brown C.T."/>
            <person name="Hug L.A."/>
            <person name="Sharon I."/>
            <person name="Castelle C.J."/>
            <person name="Probst A.J."/>
            <person name="Thomas B.C."/>
            <person name="Singh A."/>
            <person name="Wilkins M.J."/>
            <person name="Karaoz U."/>
            <person name="Brodie E.L."/>
            <person name="Williams K.H."/>
            <person name="Hubbard S.S."/>
            <person name="Banfield J.F."/>
        </authorList>
    </citation>
    <scope>NUCLEOTIDE SEQUENCE [LARGE SCALE GENOMIC DNA]</scope>
</reference>
<dbReference type="InterPro" id="IPR036388">
    <property type="entry name" value="WH-like_DNA-bd_sf"/>
</dbReference>
<accession>A0A1F7KZP2</accession>
<dbReference type="Proteomes" id="UP000177050">
    <property type="component" value="Unassembled WGS sequence"/>
</dbReference>
<feature type="domain" description="HTH crp-type" evidence="4">
    <location>
        <begin position="135"/>
        <end position="208"/>
    </location>
</feature>
<dbReference type="InterPro" id="IPR036390">
    <property type="entry name" value="WH_DNA-bd_sf"/>
</dbReference>
<dbReference type="PANTHER" id="PTHR24567">
    <property type="entry name" value="CRP FAMILY TRANSCRIPTIONAL REGULATORY PROTEIN"/>
    <property type="match status" value="1"/>
</dbReference>
<organism evidence="5 6">
    <name type="scientific">Candidatus Roizmanbacteria bacterium RIFOXYD1_FULL_38_12</name>
    <dbReference type="NCBI Taxonomy" id="1802093"/>
    <lineage>
        <taxon>Bacteria</taxon>
        <taxon>Candidatus Roizmaniibacteriota</taxon>
    </lineage>
</organism>
<dbReference type="Pfam" id="PF00027">
    <property type="entry name" value="cNMP_binding"/>
    <property type="match status" value="1"/>
</dbReference>
<sequence>MNEIDTTKEFERFYKQFPTRTYKKNEVLIRADDNPLGIFCLTKGYVRQYSISKAGLELTLHILKPIQYFPKIWALSKVPNIYIFEALTEVEVIRAPKEQLIGFIKDKPLLLTELINRLLVDYSETLARIENLVFSDAYRKVISILLYIAKHFGEKRNNGIVITYRFTQQDISNLVGVARETASNEISKLEKKKLLKYIDHTMVLENLQALENELSH</sequence>
<dbReference type="Gene3D" id="1.10.10.10">
    <property type="entry name" value="Winged helix-like DNA-binding domain superfamily/Winged helix DNA-binding domain"/>
    <property type="match status" value="1"/>
</dbReference>
<evidence type="ECO:0000313" key="6">
    <source>
        <dbReference type="Proteomes" id="UP000177050"/>
    </source>
</evidence>
<gene>
    <name evidence="5" type="ORF">A3K52_00790</name>
</gene>
<dbReference type="InterPro" id="IPR012318">
    <property type="entry name" value="HTH_CRP"/>
</dbReference>
<dbReference type="InterPro" id="IPR014710">
    <property type="entry name" value="RmlC-like_jellyroll"/>
</dbReference>